<dbReference type="AlphaFoldDB" id="A0A059FHT9"/>
<accession>A0A059FHT9</accession>
<keyword evidence="1" id="KW-0732">Signal</keyword>
<reference evidence="2 3" key="1">
    <citation type="journal article" date="2014" name="Antonie Van Leeuwenhoek">
        <title>Hyphomonas beringensis sp. nov. and Hyphomonas chukchiensis sp. nov., isolated from surface seawater of the Bering Sea and Chukchi Sea.</title>
        <authorList>
            <person name="Li C."/>
            <person name="Lai Q."/>
            <person name="Li G."/>
            <person name="Dong C."/>
            <person name="Wang J."/>
            <person name="Liao Y."/>
            <person name="Shao Z."/>
        </authorList>
    </citation>
    <scope>NUCLEOTIDE SEQUENCE [LARGE SCALE GENOMIC DNA]</scope>
    <source>
        <strain evidence="2 3">MHS-2</strain>
    </source>
</reference>
<evidence type="ECO:0000313" key="3">
    <source>
        <dbReference type="Proteomes" id="UP000025171"/>
    </source>
</evidence>
<dbReference type="Proteomes" id="UP000025171">
    <property type="component" value="Unassembled WGS sequence"/>
</dbReference>
<protein>
    <recommendedName>
        <fullName evidence="4">Lipoprotein</fullName>
    </recommendedName>
</protein>
<comment type="caution">
    <text evidence="2">The sequence shown here is derived from an EMBL/GenBank/DDBJ whole genome shotgun (WGS) entry which is preliminary data.</text>
</comment>
<feature type="chain" id="PRO_5001572243" description="Lipoprotein" evidence="1">
    <location>
        <begin position="20"/>
        <end position="272"/>
    </location>
</feature>
<keyword evidence="3" id="KW-1185">Reference proteome</keyword>
<sequence length="272" mass="28338">MRTIEVFALAVLLAGCATAHTTIGLGLAESAGGQPGINGTAADEAVLILAIGPVATAGGYQFQRLTDDRGGFDDDQVILGFAAWGVGDKMKRPEGGKSSVWVLHDEINFLIKKIEPGTYAATYVTWNTFTGVYSGTASLCQNEGAATFEIQSGINILSSRDAYPPGTAARLSGQFSEEDVLAQFDKTRQNYPNLKGAPRVVYPALETRWSKADGGFFSTPCSAAVAGTVAVSRLRQVAGDVAPDDADKAAIAAALANVESRSGQPGKSGKTE</sequence>
<gene>
    <name evidence="2" type="ORF">HJO_13801</name>
</gene>
<evidence type="ECO:0000313" key="2">
    <source>
        <dbReference type="EMBL" id="KCZ90028.1"/>
    </source>
</evidence>
<name>A0A059FHT9_9PROT</name>
<dbReference type="EMBL" id="ARYK01000007">
    <property type="protein sequence ID" value="KCZ90028.1"/>
    <property type="molecule type" value="Genomic_DNA"/>
</dbReference>
<organism evidence="2 3">
    <name type="scientific">Hyphomonas johnsonii MHS-2</name>
    <dbReference type="NCBI Taxonomy" id="1280950"/>
    <lineage>
        <taxon>Bacteria</taxon>
        <taxon>Pseudomonadati</taxon>
        <taxon>Pseudomonadota</taxon>
        <taxon>Alphaproteobacteria</taxon>
        <taxon>Hyphomonadales</taxon>
        <taxon>Hyphomonadaceae</taxon>
        <taxon>Hyphomonas</taxon>
    </lineage>
</organism>
<dbReference type="PROSITE" id="PS51257">
    <property type="entry name" value="PROKAR_LIPOPROTEIN"/>
    <property type="match status" value="1"/>
</dbReference>
<evidence type="ECO:0008006" key="4">
    <source>
        <dbReference type="Google" id="ProtNLM"/>
    </source>
</evidence>
<dbReference type="OrthoDB" id="7628200at2"/>
<dbReference type="RefSeq" id="WP_035617923.1">
    <property type="nucleotide sequence ID" value="NZ_ARYK01000007.1"/>
</dbReference>
<evidence type="ECO:0000256" key="1">
    <source>
        <dbReference type="SAM" id="SignalP"/>
    </source>
</evidence>
<feature type="signal peptide" evidence="1">
    <location>
        <begin position="1"/>
        <end position="19"/>
    </location>
</feature>
<proteinExistence type="predicted"/>
<dbReference type="PATRIC" id="fig|1280950.3.peg.2774"/>